<evidence type="ECO:0000259" key="3">
    <source>
        <dbReference type="Pfam" id="PF25013"/>
    </source>
</evidence>
<dbReference type="InterPro" id="IPR011989">
    <property type="entry name" value="ARM-like"/>
</dbReference>
<sequence length="776" mass="88133">MRDPKLFKMYDSPISLEEACVDFICENLEALCEVTPLMTLSPPADGSDKPECHKEEKLTLKDESILPSGLSDRLLEQLSEKGKLKDLTMTLFDSNIATLRNVRMRKAGKLTTKGLRMLKGHKIRSLEAVGLTVSVNDLIGCLGEWTLQNLRSLNVARSTFMAGSKYCVVVGLSKLQNLQSLNVACTEFNSHGLEIVIEDLPHLEVLNISGTQVSDISSLRKCRDRLKSLYMYNLKMSHQESVIRILLELHQLQHLDISDEKDHHPFDLLEPNSSSISELFKPECLPHLKYLDISGAERVDEEALAAFVLAHPNMTFLGLMYLNACYEQMYVNPDHPNYRQDLAVTGLASEKQLLEGLERYPHRPIFLHKCLLGLFRITTLYRETRSDLIQLVVRGMRLHQMQYGIQMAATACLYNLTKGEYANKVHPSILRDVVELSLDAMETFPSHFQLQKNTLLTLCSDRILHDISFDKYRCARLVLDSLCAFNEAAVNRMSVAICSVLAAKISTNDSSLLGAQPKYMRKLLTMVEARMVNKTIDITMKFTLSALWNLTDESPATCQMFLDEDGLDLFLKMLEHYEFETSIETKVLGLLNNIAEVERLRVHLMKESFLLALRKLLHSRHIDVSYFSAGIIAHLSSDGPASWTVDTVDRDEILRDLGHVVMKWVTPSSEMVAYRSFVPFFSLLNCYEAPQVQLWAAWAINHVCSKNAQRYCMMLVEEHGDVILKAISECQAADETVRDICKGVIKMVEQEEKHTAPENQVTLLETVQYFYNSPQH</sequence>
<dbReference type="InterPro" id="IPR055142">
    <property type="entry name" value="ZER1-like_C"/>
</dbReference>
<dbReference type="SUPFAM" id="SSF48371">
    <property type="entry name" value="ARM repeat"/>
    <property type="match status" value="1"/>
</dbReference>
<dbReference type="Proteomes" id="UP001075354">
    <property type="component" value="Chromosome 8"/>
</dbReference>
<evidence type="ECO:0000313" key="5">
    <source>
        <dbReference type="Proteomes" id="UP001075354"/>
    </source>
</evidence>
<name>A0AAV7XHD6_9NEOP</name>
<evidence type="ECO:0000256" key="1">
    <source>
        <dbReference type="ARBA" id="ARBA00022786"/>
    </source>
</evidence>
<comment type="caution">
    <text evidence="4">The sequence shown here is derived from an EMBL/GenBank/DDBJ whole genome shotgun (WGS) entry which is preliminary data.</text>
</comment>
<dbReference type="Pfam" id="PF25013">
    <property type="entry name" value="LRR_Zer-1"/>
    <property type="match status" value="1"/>
</dbReference>
<reference evidence="4" key="1">
    <citation type="submission" date="2022-12" db="EMBL/GenBank/DDBJ databases">
        <title>Chromosome-level genome assembly of the bean flower thrips Megalurothrips usitatus.</title>
        <authorList>
            <person name="Ma L."/>
            <person name="Liu Q."/>
            <person name="Li H."/>
            <person name="Cai W."/>
        </authorList>
    </citation>
    <scope>NUCLEOTIDE SEQUENCE</scope>
    <source>
        <strain evidence="4">Cailab_2022a</strain>
    </source>
</reference>
<dbReference type="Gene3D" id="1.25.10.10">
    <property type="entry name" value="Leucine-rich Repeat Variant"/>
    <property type="match status" value="1"/>
</dbReference>
<dbReference type="PANTHER" id="PTHR12904">
    <property type="match status" value="1"/>
</dbReference>
<dbReference type="EMBL" id="JAPTSV010000008">
    <property type="protein sequence ID" value="KAJ1524827.1"/>
    <property type="molecule type" value="Genomic_DNA"/>
</dbReference>
<dbReference type="InterPro" id="IPR051341">
    <property type="entry name" value="Zyg-11_UBL_adapter"/>
</dbReference>
<evidence type="ECO:0008006" key="6">
    <source>
        <dbReference type="Google" id="ProtNLM"/>
    </source>
</evidence>
<evidence type="ECO:0000313" key="4">
    <source>
        <dbReference type="EMBL" id="KAJ1524827.1"/>
    </source>
</evidence>
<dbReference type="InterPro" id="IPR056845">
    <property type="entry name" value="LRR_Zer-1"/>
</dbReference>
<keyword evidence="1" id="KW-0833">Ubl conjugation pathway</keyword>
<evidence type="ECO:0000259" key="2">
    <source>
        <dbReference type="Pfam" id="PF22964"/>
    </source>
</evidence>
<gene>
    <name evidence="4" type="ORF">ONE63_009697</name>
</gene>
<accession>A0AAV7XHD6</accession>
<proteinExistence type="predicted"/>
<organism evidence="4 5">
    <name type="scientific">Megalurothrips usitatus</name>
    <name type="common">bean blossom thrips</name>
    <dbReference type="NCBI Taxonomy" id="439358"/>
    <lineage>
        <taxon>Eukaryota</taxon>
        <taxon>Metazoa</taxon>
        <taxon>Ecdysozoa</taxon>
        <taxon>Arthropoda</taxon>
        <taxon>Hexapoda</taxon>
        <taxon>Insecta</taxon>
        <taxon>Pterygota</taxon>
        <taxon>Neoptera</taxon>
        <taxon>Paraneoptera</taxon>
        <taxon>Thysanoptera</taxon>
        <taxon>Terebrantia</taxon>
        <taxon>Thripoidea</taxon>
        <taxon>Thripidae</taxon>
        <taxon>Megalurothrips</taxon>
    </lineage>
</organism>
<dbReference type="GO" id="GO:0031462">
    <property type="term" value="C:Cul2-RING ubiquitin ligase complex"/>
    <property type="evidence" value="ECO:0007669"/>
    <property type="project" value="TreeGrafter"/>
</dbReference>
<dbReference type="Pfam" id="PF22964">
    <property type="entry name" value="ZER1-like_2nd"/>
    <property type="match status" value="1"/>
</dbReference>
<dbReference type="PANTHER" id="PTHR12904:SF22">
    <property type="entry name" value="ZYG-11 FAMILY MEMBER B, CELL CYCLE REGULATOR"/>
    <property type="match status" value="1"/>
</dbReference>
<protein>
    <recommendedName>
        <fullName evidence="6">Protein zyg-11 homolog B-like</fullName>
    </recommendedName>
</protein>
<keyword evidence="5" id="KW-1185">Reference proteome</keyword>
<dbReference type="SUPFAM" id="SSF52047">
    <property type="entry name" value="RNI-like"/>
    <property type="match status" value="1"/>
</dbReference>
<dbReference type="InterPro" id="IPR016024">
    <property type="entry name" value="ARM-type_fold"/>
</dbReference>
<dbReference type="Gene3D" id="3.80.10.10">
    <property type="entry name" value="Ribonuclease Inhibitor"/>
    <property type="match status" value="1"/>
</dbReference>
<dbReference type="AlphaFoldDB" id="A0AAV7XHD6"/>
<feature type="domain" description="Zer-1-like leucine-rich repeats region" evidence="3">
    <location>
        <begin position="196"/>
        <end position="296"/>
    </location>
</feature>
<dbReference type="InterPro" id="IPR032675">
    <property type="entry name" value="LRR_dom_sf"/>
</dbReference>
<feature type="domain" description="Protein zer-1 homolog-like C-terminal" evidence="2">
    <location>
        <begin position="396"/>
        <end position="749"/>
    </location>
</feature>